<gene>
    <name evidence="2" type="ORF">SAMN00790413_06358</name>
</gene>
<dbReference type="EMBL" id="FWWU01000010">
    <property type="protein sequence ID" value="SMB97127.1"/>
    <property type="molecule type" value="Genomic_DNA"/>
</dbReference>
<reference evidence="2 3" key="1">
    <citation type="submission" date="2017-04" db="EMBL/GenBank/DDBJ databases">
        <authorList>
            <person name="Afonso C.L."/>
            <person name="Miller P.J."/>
            <person name="Scott M.A."/>
            <person name="Spackman E."/>
            <person name="Goraichik I."/>
            <person name="Dimitrov K.M."/>
            <person name="Suarez D.L."/>
            <person name="Swayne D.E."/>
        </authorList>
    </citation>
    <scope>NUCLEOTIDE SEQUENCE [LARGE SCALE GENOMIC DNA]</scope>
    <source>
        <strain evidence="2 3">KR-140</strain>
    </source>
</reference>
<feature type="region of interest" description="Disordered" evidence="1">
    <location>
        <begin position="1"/>
        <end position="37"/>
    </location>
</feature>
<evidence type="ECO:0000313" key="3">
    <source>
        <dbReference type="Proteomes" id="UP000192582"/>
    </source>
</evidence>
<sequence length="275" mass="30659">MRLDFQGQAEVRSTTRRRFSTTNPAGTSTRRGGAPFGAQVVCRPDQGFQRPAEKRSLFSCQFSGVSCIRPQVLHFGEKHLAPPRRRRTAPARGKDIRFMHFDRHDEAGRIHEQITLPSIDLLTAVVTTWPPHLGGYDRLAVNHSSTWCLRASFSHSDDLHAIWSATLPTRLAASTSCARGRLFARGKDREAVARQATTSAEDGEDALQNFLQRPLARSTHKQFRWGQRLEDVPPGIGEVVWEVTPASCGHHLRPIIPPSSTQVKPAPARFSVALY</sequence>
<name>A0A1W1VUS8_9DEIO</name>
<evidence type="ECO:0000256" key="1">
    <source>
        <dbReference type="SAM" id="MobiDB-lite"/>
    </source>
</evidence>
<dbReference type="Proteomes" id="UP000192582">
    <property type="component" value="Unassembled WGS sequence"/>
</dbReference>
<accession>A0A1W1VUS8</accession>
<organism evidence="2 3">
    <name type="scientific">Deinococcus hopiensis KR-140</name>
    <dbReference type="NCBI Taxonomy" id="695939"/>
    <lineage>
        <taxon>Bacteria</taxon>
        <taxon>Thermotogati</taxon>
        <taxon>Deinococcota</taxon>
        <taxon>Deinococci</taxon>
        <taxon>Deinococcales</taxon>
        <taxon>Deinococcaceae</taxon>
        <taxon>Deinococcus</taxon>
    </lineage>
</organism>
<evidence type="ECO:0000313" key="2">
    <source>
        <dbReference type="EMBL" id="SMB97127.1"/>
    </source>
</evidence>
<dbReference type="AlphaFoldDB" id="A0A1W1VUS8"/>
<keyword evidence="3" id="KW-1185">Reference proteome</keyword>
<proteinExistence type="predicted"/>
<protein>
    <submittedName>
        <fullName evidence="2">Uncharacterized protein</fullName>
    </submittedName>
</protein>